<dbReference type="AlphaFoldDB" id="A0AAE4LN03"/>
<dbReference type="CDD" id="cd02440">
    <property type="entry name" value="AdoMet_MTases"/>
    <property type="match status" value="1"/>
</dbReference>
<accession>A0AAE4LN03</accession>
<organism evidence="2 3">
    <name type="scientific">Alistipes finegoldii</name>
    <dbReference type="NCBI Taxonomy" id="214856"/>
    <lineage>
        <taxon>Bacteria</taxon>
        <taxon>Pseudomonadati</taxon>
        <taxon>Bacteroidota</taxon>
        <taxon>Bacteroidia</taxon>
        <taxon>Bacteroidales</taxon>
        <taxon>Rikenellaceae</taxon>
        <taxon>Alistipes</taxon>
    </lineage>
</organism>
<dbReference type="PANTHER" id="PTHR43591">
    <property type="entry name" value="METHYLTRANSFERASE"/>
    <property type="match status" value="1"/>
</dbReference>
<dbReference type="GO" id="GO:0032259">
    <property type="term" value="P:methylation"/>
    <property type="evidence" value="ECO:0007669"/>
    <property type="project" value="UniProtKB-KW"/>
</dbReference>
<evidence type="ECO:0000313" key="2">
    <source>
        <dbReference type="EMBL" id="MDU0261022.1"/>
    </source>
</evidence>
<reference evidence="2" key="1">
    <citation type="submission" date="2023-10" db="EMBL/GenBank/DDBJ databases">
        <title>Genome Sequence of the Bacteria from From Gut Wall in Crohn's Disease.</title>
        <authorList>
            <person name="Rodriguez-Palacios A."/>
        </authorList>
    </citation>
    <scope>NUCLEOTIDE SEQUENCE</scope>
    <source>
        <strain evidence="2">CavFT-hAR58</strain>
    </source>
</reference>
<keyword evidence="2" id="KW-0808">Transferase</keyword>
<dbReference type="Proteomes" id="UP001181347">
    <property type="component" value="Unassembled WGS sequence"/>
</dbReference>
<dbReference type="EMBL" id="JAWDES010000005">
    <property type="protein sequence ID" value="MDU0261022.1"/>
    <property type="molecule type" value="Genomic_DNA"/>
</dbReference>
<dbReference type="SUPFAM" id="SSF53335">
    <property type="entry name" value="S-adenosyl-L-methionine-dependent methyltransferases"/>
    <property type="match status" value="1"/>
</dbReference>
<dbReference type="RefSeq" id="WP_009596785.1">
    <property type="nucleotide sequence ID" value="NZ_CATZQL010000016.1"/>
</dbReference>
<dbReference type="EC" id="2.1.1.-" evidence="2"/>
<sequence>MSNENNAIHGFDVNLICDFFLNTERQGPGNPEVTLKALSFIDNLTDESLIADLGCGTGGQTMTLARHAPGRITGLDFFPGFIDRFNADARRLHLADRVKGVVGSMDALPFRAGELDLIWSEGAIYNIGFERGLNEWREYLKPGGYLAVSESVWFTDERPTEIHDFWVDAYPEIDTIPNKVAQIHRAGYLPVAAFVLPETCWMEHYFAPLAKARELFAAKYPGDSTAEGLMAFQRYEEELYRKYNEFYGYVFFIARKPNPRRTLCPGPMSNPGSTSCSGPAAVTCASSRR</sequence>
<proteinExistence type="predicted"/>
<comment type="caution">
    <text evidence="2">The sequence shown here is derived from an EMBL/GenBank/DDBJ whole genome shotgun (WGS) entry which is preliminary data.</text>
</comment>
<evidence type="ECO:0000259" key="1">
    <source>
        <dbReference type="Pfam" id="PF13649"/>
    </source>
</evidence>
<dbReference type="GO" id="GO:0008168">
    <property type="term" value="F:methyltransferase activity"/>
    <property type="evidence" value="ECO:0007669"/>
    <property type="project" value="UniProtKB-KW"/>
</dbReference>
<dbReference type="PANTHER" id="PTHR43591:SF24">
    <property type="entry name" value="2-METHOXY-6-POLYPRENYL-1,4-BENZOQUINOL METHYLASE, MITOCHONDRIAL"/>
    <property type="match status" value="1"/>
</dbReference>
<dbReference type="InterPro" id="IPR041698">
    <property type="entry name" value="Methyltransf_25"/>
</dbReference>
<name>A0AAE4LN03_9BACT</name>
<evidence type="ECO:0000313" key="3">
    <source>
        <dbReference type="Proteomes" id="UP001181347"/>
    </source>
</evidence>
<protein>
    <submittedName>
        <fullName evidence="2">Class I SAM-dependent methyltransferase</fullName>
        <ecNumber evidence="2">2.1.1.-</ecNumber>
    </submittedName>
</protein>
<feature type="domain" description="Methyltransferase" evidence="1">
    <location>
        <begin position="50"/>
        <end position="144"/>
    </location>
</feature>
<gene>
    <name evidence="2" type="ORF">RVH17_13070</name>
</gene>
<dbReference type="InterPro" id="IPR029063">
    <property type="entry name" value="SAM-dependent_MTases_sf"/>
</dbReference>
<dbReference type="OMA" id="VIWSEGA"/>
<dbReference type="Gene3D" id="3.40.50.150">
    <property type="entry name" value="Vaccinia Virus protein VP39"/>
    <property type="match status" value="1"/>
</dbReference>
<keyword evidence="2" id="KW-0489">Methyltransferase</keyword>
<dbReference type="Pfam" id="PF13649">
    <property type="entry name" value="Methyltransf_25"/>
    <property type="match status" value="1"/>
</dbReference>